<dbReference type="InterPro" id="IPR013783">
    <property type="entry name" value="Ig-like_fold"/>
</dbReference>
<feature type="domain" description="Fibronectin type-III" evidence="3">
    <location>
        <begin position="113"/>
        <end position="212"/>
    </location>
</feature>
<dbReference type="Gene3D" id="2.60.40.10">
    <property type="entry name" value="Immunoglobulins"/>
    <property type="match status" value="1"/>
</dbReference>
<dbReference type="InterPro" id="IPR036116">
    <property type="entry name" value="FN3_sf"/>
</dbReference>
<dbReference type="AlphaFoldDB" id="A0A6N7VU33"/>
<dbReference type="Pfam" id="PF00041">
    <property type="entry name" value="fn3"/>
    <property type="match status" value="1"/>
</dbReference>
<protein>
    <submittedName>
        <fullName evidence="4">Fibronectin type III domain-containing protein</fullName>
    </submittedName>
</protein>
<keyword evidence="1" id="KW-0326">Glycosidase</keyword>
<proteinExistence type="predicted"/>
<organism evidence="4 5">
    <name type="scientific">Scrofimicrobium canadense</name>
    <dbReference type="NCBI Taxonomy" id="2652290"/>
    <lineage>
        <taxon>Bacteria</taxon>
        <taxon>Bacillati</taxon>
        <taxon>Actinomycetota</taxon>
        <taxon>Actinomycetes</taxon>
        <taxon>Actinomycetales</taxon>
        <taxon>Actinomycetaceae</taxon>
        <taxon>Scrofimicrobium</taxon>
    </lineage>
</organism>
<dbReference type="GO" id="GO:0000272">
    <property type="term" value="P:polysaccharide catabolic process"/>
    <property type="evidence" value="ECO:0007669"/>
    <property type="project" value="UniProtKB-KW"/>
</dbReference>
<evidence type="ECO:0000256" key="1">
    <source>
        <dbReference type="ARBA" id="ARBA00023295"/>
    </source>
</evidence>
<dbReference type="SMART" id="SM00060">
    <property type="entry name" value="FN3"/>
    <property type="match status" value="2"/>
</dbReference>
<evidence type="ECO:0000259" key="3">
    <source>
        <dbReference type="PROSITE" id="PS50853"/>
    </source>
</evidence>
<evidence type="ECO:0000313" key="4">
    <source>
        <dbReference type="EMBL" id="MSS84480.1"/>
    </source>
</evidence>
<dbReference type="GO" id="GO:0016798">
    <property type="term" value="F:hydrolase activity, acting on glycosyl bonds"/>
    <property type="evidence" value="ECO:0007669"/>
    <property type="project" value="UniProtKB-KW"/>
</dbReference>
<dbReference type="SUPFAM" id="SSF49265">
    <property type="entry name" value="Fibronectin type III"/>
    <property type="match status" value="1"/>
</dbReference>
<evidence type="ECO:0000313" key="5">
    <source>
        <dbReference type="Proteomes" id="UP000470875"/>
    </source>
</evidence>
<evidence type="ECO:0000256" key="2">
    <source>
        <dbReference type="ARBA" id="ARBA00023326"/>
    </source>
</evidence>
<keyword evidence="5" id="KW-1185">Reference proteome</keyword>
<dbReference type="EMBL" id="VULO01000007">
    <property type="protein sequence ID" value="MSS84480.1"/>
    <property type="molecule type" value="Genomic_DNA"/>
</dbReference>
<dbReference type="RefSeq" id="WP_154544865.1">
    <property type="nucleotide sequence ID" value="NZ_VULO01000007.1"/>
</dbReference>
<dbReference type="CDD" id="cd00063">
    <property type="entry name" value="FN3"/>
    <property type="match status" value="1"/>
</dbReference>
<dbReference type="InterPro" id="IPR003961">
    <property type="entry name" value="FN3_dom"/>
</dbReference>
<dbReference type="Proteomes" id="UP000470875">
    <property type="component" value="Unassembled WGS sequence"/>
</dbReference>
<sequence>MAVVWGAWSGYFRLGIDLVYSGQSCTIIVYGQSDGYGHNWSGTLNFTGSWSGSKSVSFYSGHGQTVTKELHRSTTTGPGTRSYGANISYWNGSASVSRTVTIAPSGPSGPPPAPTNLKATKTSDTSIRLDWTPASTSSAPVHQQIIQRRFWTSGGWSAWNQMASLTTGSSVPKTWTDTTVKAGNTYEYRVAGKNSKGQSGWSNVVEQYTRAIPPTNVKATLVTTTSAKVTWSQSGQGALRTYFERRVDTGSGWEQWQSRFAYADAWAGSWTDTSIPAGARVQYRAWTVPSKVASWINDAALQSAYSEASNILASLQPPNAPSNLAPNGTVVAVGEPVRLTWVHNPVDTTEQTAAEVQWKWGPQDTWHTIAVGENSYATLDAGSSHYPIQWRVRTRGQHADFGPWSAIAQFDVVDRPGVAVTTPEGDTWDTPELDVAWSFYQAQYRPQSAWNAELLDNDRQVIEELQGSGATTSKRFSTRIENGVTYVVRVRAATWQIWSDWAEQTFTATFLPPELPELVGSWDEDMGAHTLAVVAGDKSGSDKPETVRIDLWRSVDQGATWELVAEGLSTDAVVSDWEGLSLGDTQYRAVAWTHAGANAETVLIIPADSAAIWLGAGSKYEDTARLPYNPEIEITAGRERSSEHYEGRALPVAYAGEHLSRSVKASGLIINDEPENAARVDLERVAHASFPIHLYRDPAGNRIYGTLSTIPATSRWGKAWEWSFTLDETEH</sequence>
<keyword evidence="2" id="KW-0119">Carbohydrate metabolism</keyword>
<dbReference type="PROSITE" id="PS50853">
    <property type="entry name" value="FN3"/>
    <property type="match status" value="1"/>
</dbReference>
<reference evidence="4 5" key="1">
    <citation type="submission" date="2019-08" db="EMBL/GenBank/DDBJ databases">
        <title>In-depth cultivation of the pig gut microbiome towards novel bacterial diversity and tailored functional studies.</title>
        <authorList>
            <person name="Wylensek D."/>
            <person name="Hitch T.C.A."/>
            <person name="Clavel T."/>
        </authorList>
    </citation>
    <scope>NUCLEOTIDE SEQUENCE [LARGE SCALE GENOMIC DNA]</scope>
    <source>
        <strain evidence="4 5">WB03_NA08</strain>
    </source>
</reference>
<name>A0A6N7VU33_9ACTO</name>
<accession>A0A6N7VU33</accession>
<keyword evidence="1" id="KW-0378">Hydrolase</keyword>
<keyword evidence="2" id="KW-0624">Polysaccharide degradation</keyword>
<gene>
    <name evidence="4" type="ORF">FYJ24_06825</name>
</gene>
<comment type="caution">
    <text evidence="4">The sequence shown here is derived from an EMBL/GenBank/DDBJ whole genome shotgun (WGS) entry which is preliminary data.</text>
</comment>